<dbReference type="PRINTS" id="PR01576">
    <property type="entry name" value="PDEFORMYLASE"/>
</dbReference>
<organism evidence="4 5">
    <name type="scientific">Candidatus Gallimonas intestinavium</name>
    <dbReference type="NCBI Taxonomy" id="2838603"/>
    <lineage>
        <taxon>Bacteria</taxon>
        <taxon>Bacillati</taxon>
        <taxon>Bacillota</taxon>
        <taxon>Clostridia</taxon>
        <taxon>Candidatus Gallimonas</taxon>
    </lineage>
</organism>
<name>A0A9D2G657_9FIRM</name>
<dbReference type="Proteomes" id="UP000824102">
    <property type="component" value="Unassembled WGS sequence"/>
</dbReference>
<keyword evidence="3" id="KW-0648">Protein biosynthesis</keyword>
<sequence>MIREIVQLGDKVLRETCAPVEKFDEELWTLLDDMKETLKKAEGAGLAAPQVGVPVRAVVVDVEEGFFEFVDPVFVWQKGEQTGPEGCLSVRGKEGVVTRPSKVKIVYKDRYGNRCSLVAHDFFARAVCHELDHLDGVIYTDKAVRVYDSED</sequence>
<feature type="binding site" evidence="3">
    <location>
        <position position="129"/>
    </location>
    <ligand>
        <name>Fe cation</name>
        <dbReference type="ChEBI" id="CHEBI:24875"/>
    </ligand>
</feature>
<feature type="binding site" evidence="3">
    <location>
        <position position="87"/>
    </location>
    <ligand>
        <name>Fe cation</name>
        <dbReference type="ChEBI" id="CHEBI:24875"/>
    </ligand>
</feature>
<dbReference type="Gene3D" id="3.90.45.10">
    <property type="entry name" value="Peptide deformylase"/>
    <property type="match status" value="1"/>
</dbReference>
<dbReference type="GO" id="GO:0006412">
    <property type="term" value="P:translation"/>
    <property type="evidence" value="ECO:0007669"/>
    <property type="project" value="UniProtKB-UniRule"/>
</dbReference>
<evidence type="ECO:0000313" key="5">
    <source>
        <dbReference type="Proteomes" id="UP000824102"/>
    </source>
</evidence>
<keyword evidence="2 3" id="KW-0408">Iron</keyword>
<reference evidence="4" key="2">
    <citation type="submission" date="2021-04" db="EMBL/GenBank/DDBJ databases">
        <authorList>
            <person name="Gilroy R."/>
        </authorList>
    </citation>
    <scope>NUCLEOTIDE SEQUENCE</scope>
    <source>
        <strain evidence="4">ChiW7-2402</strain>
    </source>
</reference>
<keyword evidence="3" id="KW-0479">Metal-binding</keyword>
<dbReference type="PIRSF" id="PIRSF004749">
    <property type="entry name" value="Pep_def"/>
    <property type="match status" value="1"/>
</dbReference>
<dbReference type="PANTHER" id="PTHR10458:SF22">
    <property type="entry name" value="PEPTIDE DEFORMYLASE"/>
    <property type="match status" value="1"/>
</dbReference>
<dbReference type="AlphaFoldDB" id="A0A9D2G657"/>
<evidence type="ECO:0000313" key="4">
    <source>
        <dbReference type="EMBL" id="HIZ72850.1"/>
    </source>
</evidence>
<evidence type="ECO:0000256" key="3">
    <source>
        <dbReference type="HAMAP-Rule" id="MF_00163"/>
    </source>
</evidence>
<dbReference type="SUPFAM" id="SSF56420">
    <property type="entry name" value="Peptide deformylase"/>
    <property type="match status" value="1"/>
</dbReference>
<protein>
    <recommendedName>
        <fullName evidence="3">Peptide deformylase</fullName>
        <shortName evidence="3">PDF</shortName>
        <ecNumber evidence="3">3.5.1.88</ecNumber>
    </recommendedName>
    <alternativeName>
        <fullName evidence="3">Polypeptide deformylase</fullName>
    </alternativeName>
</protein>
<comment type="function">
    <text evidence="3">Removes the formyl group from the N-terminal Met of newly synthesized proteins. Requires at least a dipeptide for an efficient rate of reaction. N-terminal L-methionine is a prerequisite for activity but the enzyme has broad specificity at other positions.</text>
</comment>
<dbReference type="NCBIfam" id="NF001159">
    <property type="entry name" value="PRK00150.1-3"/>
    <property type="match status" value="1"/>
</dbReference>
<reference evidence="4" key="1">
    <citation type="journal article" date="2021" name="PeerJ">
        <title>Extensive microbial diversity within the chicken gut microbiome revealed by metagenomics and culture.</title>
        <authorList>
            <person name="Gilroy R."/>
            <person name="Ravi A."/>
            <person name="Getino M."/>
            <person name="Pursley I."/>
            <person name="Horton D.L."/>
            <person name="Alikhan N.F."/>
            <person name="Baker D."/>
            <person name="Gharbi K."/>
            <person name="Hall N."/>
            <person name="Watson M."/>
            <person name="Adriaenssens E.M."/>
            <person name="Foster-Nyarko E."/>
            <person name="Jarju S."/>
            <person name="Secka A."/>
            <person name="Antonio M."/>
            <person name="Oren A."/>
            <person name="Chaudhuri R.R."/>
            <person name="La Ragione R."/>
            <person name="Hildebrand F."/>
            <person name="Pallen M.J."/>
        </authorList>
    </citation>
    <scope>NUCLEOTIDE SEQUENCE</scope>
    <source>
        <strain evidence="4">ChiW7-2402</strain>
    </source>
</reference>
<dbReference type="EMBL" id="DXBB01000065">
    <property type="protein sequence ID" value="HIZ72850.1"/>
    <property type="molecule type" value="Genomic_DNA"/>
</dbReference>
<dbReference type="InterPro" id="IPR023635">
    <property type="entry name" value="Peptide_deformylase"/>
</dbReference>
<dbReference type="Pfam" id="PF01327">
    <property type="entry name" value="Pep_deformylase"/>
    <property type="match status" value="1"/>
</dbReference>
<feature type="binding site" evidence="3">
    <location>
        <position position="133"/>
    </location>
    <ligand>
        <name>Fe cation</name>
        <dbReference type="ChEBI" id="CHEBI:24875"/>
    </ligand>
</feature>
<dbReference type="PANTHER" id="PTHR10458">
    <property type="entry name" value="PEPTIDE DEFORMYLASE"/>
    <property type="match status" value="1"/>
</dbReference>
<dbReference type="NCBIfam" id="TIGR00079">
    <property type="entry name" value="pept_deformyl"/>
    <property type="match status" value="1"/>
</dbReference>
<proteinExistence type="inferred from homology"/>
<comment type="caution">
    <text evidence="4">The sequence shown here is derived from an EMBL/GenBank/DDBJ whole genome shotgun (WGS) entry which is preliminary data.</text>
</comment>
<gene>
    <name evidence="3 4" type="primary">def</name>
    <name evidence="4" type="ORF">H9964_04645</name>
</gene>
<dbReference type="GO" id="GO:0042586">
    <property type="term" value="F:peptide deformylase activity"/>
    <property type="evidence" value="ECO:0007669"/>
    <property type="project" value="UniProtKB-UniRule"/>
</dbReference>
<comment type="cofactor">
    <cofactor evidence="3">
        <name>Fe(2+)</name>
        <dbReference type="ChEBI" id="CHEBI:29033"/>
    </cofactor>
    <text evidence="3">Binds 1 Fe(2+) ion.</text>
</comment>
<dbReference type="CDD" id="cd00487">
    <property type="entry name" value="Pep_deformylase"/>
    <property type="match status" value="1"/>
</dbReference>
<comment type="catalytic activity">
    <reaction evidence="3">
        <text>N-terminal N-formyl-L-methionyl-[peptide] + H2O = N-terminal L-methionyl-[peptide] + formate</text>
        <dbReference type="Rhea" id="RHEA:24420"/>
        <dbReference type="Rhea" id="RHEA-COMP:10639"/>
        <dbReference type="Rhea" id="RHEA-COMP:10640"/>
        <dbReference type="ChEBI" id="CHEBI:15377"/>
        <dbReference type="ChEBI" id="CHEBI:15740"/>
        <dbReference type="ChEBI" id="CHEBI:49298"/>
        <dbReference type="ChEBI" id="CHEBI:64731"/>
        <dbReference type="EC" id="3.5.1.88"/>
    </reaction>
</comment>
<dbReference type="EC" id="3.5.1.88" evidence="3"/>
<dbReference type="InterPro" id="IPR036821">
    <property type="entry name" value="Peptide_deformylase_sf"/>
</dbReference>
<evidence type="ECO:0000256" key="1">
    <source>
        <dbReference type="ARBA" id="ARBA00010759"/>
    </source>
</evidence>
<comment type="similarity">
    <text evidence="1 3">Belongs to the polypeptide deformylase family.</text>
</comment>
<dbReference type="HAMAP" id="MF_00163">
    <property type="entry name" value="Pep_deformylase"/>
    <property type="match status" value="1"/>
</dbReference>
<dbReference type="GO" id="GO:0046872">
    <property type="term" value="F:metal ion binding"/>
    <property type="evidence" value="ECO:0007669"/>
    <property type="project" value="UniProtKB-KW"/>
</dbReference>
<accession>A0A9D2G657</accession>
<evidence type="ECO:0000256" key="2">
    <source>
        <dbReference type="ARBA" id="ARBA00023004"/>
    </source>
</evidence>
<keyword evidence="3 4" id="KW-0378">Hydrolase</keyword>
<feature type="active site" evidence="3">
    <location>
        <position position="130"/>
    </location>
</feature>